<dbReference type="GO" id="GO:0006313">
    <property type="term" value="P:DNA transposition"/>
    <property type="evidence" value="ECO:0007669"/>
    <property type="project" value="InterPro"/>
</dbReference>
<sequence>MQEYPRRDTSREIVAKLRQVDVLVSHGRSVAEAVRSIGVTQFTYYRWRKEYGGLKTDQVKRLKELEKENERLRKAVSDLTLEKLILREAASGNF</sequence>
<protein>
    <submittedName>
        <fullName evidence="2">Transposase</fullName>
    </submittedName>
</protein>
<dbReference type="Pfam" id="PF01527">
    <property type="entry name" value="HTH_Tnp_1"/>
    <property type="match status" value="1"/>
</dbReference>
<dbReference type="InterPro" id="IPR052546">
    <property type="entry name" value="Transposase_8_domain"/>
</dbReference>
<dbReference type="AlphaFoldDB" id="A0A1Y5TEQ1"/>
<feature type="coiled-coil region" evidence="1">
    <location>
        <begin position="55"/>
        <end position="82"/>
    </location>
</feature>
<dbReference type="GO" id="GO:0004803">
    <property type="term" value="F:transposase activity"/>
    <property type="evidence" value="ECO:0007669"/>
    <property type="project" value="InterPro"/>
</dbReference>
<reference evidence="2 3" key="1">
    <citation type="submission" date="2017-03" db="EMBL/GenBank/DDBJ databases">
        <authorList>
            <person name="Afonso C.L."/>
            <person name="Miller P.J."/>
            <person name="Scott M.A."/>
            <person name="Spackman E."/>
            <person name="Goraichik I."/>
            <person name="Dimitrov K.M."/>
            <person name="Suarez D.L."/>
            <person name="Swayne D.E."/>
        </authorList>
    </citation>
    <scope>NUCLEOTIDE SEQUENCE [LARGE SCALE GENOMIC DNA]</scope>
    <source>
        <strain evidence="2 3">CECT 7066</strain>
    </source>
</reference>
<evidence type="ECO:0000313" key="3">
    <source>
        <dbReference type="Proteomes" id="UP000193870"/>
    </source>
</evidence>
<evidence type="ECO:0000313" key="2">
    <source>
        <dbReference type="EMBL" id="SLN62447.1"/>
    </source>
</evidence>
<dbReference type="Proteomes" id="UP000193870">
    <property type="component" value="Unassembled WGS sequence"/>
</dbReference>
<keyword evidence="1" id="KW-0175">Coiled coil</keyword>
<gene>
    <name evidence="2" type="ORF">PAM7066_03104</name>
</gene>
<dbReference type="InterPro" id="IPR009057">
    <property type="entry name" value="Homeodomain-like_sf"/>
</dbReference>
<accession>A0A1Y5TEQ1</accession>
<proteinExistence type="predicted"/>
<dbReference type="STRING" id="315423.SAMN04488020_11129"/>
<evidence type="ECO:0000256" key="1">
    <source>
        <dbReference type="SAM" id="Coils"/>
    </source>
</evidence>
<dbReference type="InterPro" id="IPR002514">
    <property type="entry name" value="Transposase_8"/>
</dbReference>
<dbReference type="PANTHER" id="PTHR33609:SF1">
    <property type="entry name" value="TRANSPOSASE"/>
    <property type="match status" value="1"/>
</dbReference>
<dbReference type="PANTHER" id="PTHR33609">
    <property type="entry name" value="LOW CALCIUM RESPONSE LOCUS PROTEIN S"/>
    <property type="match status" value="1"/>
</dbReference>
<dbReference type="GO" id="GO:0003677">
    <property type="term" value="F:DNA binding"/>
    <property type="evidence" value="ECO:0007669"/>
    <property type="project" value="InterPro"/>
</dbReference>
<name>A0A1Y5TEQ1_9RHOB</name>
<dbReference type="SUPFAM" id="SSF46689">
    <property type="entry name" value="Homeodomain-like"/>
    <property type="match status" value="1"/>
</dbReference>
<organism evidence="2 3">
    <name type="scientific">Palleronia marisminoris</name>
    <dbReference type="NCBI Taxonomy" id="315423"/>
    <lineage>
        <taxon>Bacteria</taxon>
        <taxon>Pseudomonadati</taxon>
        <taxon>Pseudomonadota</taxon>
        <taxon>Alphaproteobacteria</taxon>
        <taxon>Rhodobacterales</taxon>
        <taxon>Roseobacteraceae</taxon>
        <taxon>Palleronia</taxon>
    </lineage>
</organism>
<dbReference type="EMBL" id="FWFV01000010">
    <property type="protein sequence ID" value="SLN62447.1"/>
    <property type="molecule type" value="Genomic_DNA"/>
</dbReference>
<keyword evidence="3" id="KW-1185">Reference proteome</keyword>